<proteinExistence type="predicted"/>
<dbReference type="AlphaFoldDB" id="A0A7S4M6B5"/>
<name>A0A7S4M6B5_9EUKA</name>
<dbReference type="Gene3D" id="1.10.101.10">
    <property type="entry name" value="PGBD-like superfamily/PGBD"/>
    <property type="match status" value="2"/>
</dbReference>
<reference evidence="1" key="1">
    <citation type="submission" date="2021-01" db="EMBL/GenBank/DDBJ databases">
        <authorList>
            <person name="Corre E."/>
            <person name="Pelletier E."/>
            <person name="Niang G."/>
            <person name="Scheremetjew M."/>
            <person name="Finn R."/>
            <person name="Kale V."/>
            <person name="Holt S."/>
            <person name="Cochrane G."/>
            <person name="Meng A."/>
            <person name="Brown T."/>
            <person name="Cohen L."/>
        </authorList>
    </citation>
    <scope>NUCLEOTIDE SEQUENCE</scope>
    <source>
        <strain evidence="1">UIO037</strain>
    </source>
</reference>
<sequence length="173" mass="18705">MMMRRRSRSFSCGRSAGVSASTLQSLEVDGVFGAKSTMALQAMLSAEGLKIGPIDGRFGRRTKRALQSHLKDKGYEFGPVDGWFGRRSIRAFQTWVHDADADTARMLGPIDGRWGRRTTSALQTLLNGLRDAQPDDAKIPNKEDDTNTLTKPLVVVGQVDVSAVQAPEAAGAA</sequence>
<gene>
    <name evidence="1" type="ORF">CPOL0286_LOCUS5017</name>
</gene>
<evidence type="ECO:0008006" key="2">
    <source>
        <dbReference type="Google" id="ProtNLM"/>
    </source>
</evidence>
<protein>
    <recommendedName>
        <fullName evidence="2">Peptidoglycan binding-like domain-containing protein</fullName>
    </recommendedName>
</protein>
<evidence type="ECO:0000313" key="1">
    <source>
        <dbReference type="EMBL" id="CAE2204082.1"/>
    </source>
</evidence>
<dbReference type="SUPFAM" id="SSF47090">
    <property type="entry name" value="PGBD-like"/>
    <property type="match status" value="1"/>
</dbReference>
<dbReference type="InterPro" id="IPR036366">
    <property type="entry name" value="PGBDSf"/>
</dbReference>
<accession>A0A7S4M6B5</accession>
<dbReference type="InterPro" id="IPR036365">
    <property type="entry name" value="PGBD-like_sf"/>
</dbReference>
<organism evidence="1">
    <name type="scientific">Prymnesium polylepis</name>
    <dbReference type="NCBI Taxonomy" id="72548"/>
    <lineage>
        <taxon>Eukaryota</taxon>
        <taxon>Haptista</taxon>
        <taxon>Haptophyta</taxon>
        <taxon>Prymnesiophyceae</taxon>
        <taxon>Prymnesiales</taxon>
        <taxon>Prymnesiaceae</taxon>
        <taxon>Prymnesium</taxon>
    </lineage>
</organism>
<dbReference type="EMBL" id="HBKO01011298">
    <property type="protein sequence ID" value="CAE2204082.1"/>
    <property type="molecule type" value="Transcribed_RNA"/>
</dbReference>